<organism evidence="1 2">
    <name type="scientific">Echinops telfairi</name>
    <name type="common">Lesser hedgehog tenrec</name>
    <dbReference type="NCBI Taxonomy" id="9371"/>
    <lineage>
        <taxon>Eukaryota</taxon>
        <taxon>Metazoa</taxon>
        <taxon>Chordata</taxon>
        <taxon>Craniata</taxon>
        <taxon>Vertebrata</taxon>
        <taxon>Euteleostomi</taxon>
        <taxon>Mammalia</taxon>
        <taxon>Eutheria</taxon>
        <taxon>Afrotheria</taxon>
        <taxon>Tenrecidae</taxon>
        <taxon>Tenrecinae</taxon>
        <taxon>Echinops</taxon>
    </lineage>
</organism>
<name>A0AC55D876_ECHTE</name>
<evidence type="ECO:0000313" key="1">
    <source>
        <dbReference type="Proteomes" id="UP000694863"/>
    </source>
</evidence>
<dbReference type="Proteomes" id="UP000694863">
    <property type="component" value="Unplaced"/>
</dbReference>
<sequence>MSVQRHFILTSKNSSGHTLPSSEEIGASSSGGPEWPTEYYRNVLKALQEKEATGRKAEPEEQMETALQNQDAGKTADVKKAEKRRETSMYFRLQRIHAEIKSALRIDHLNVNRCIAALDELAALQITMQQAQKHTQLITTLEKIQRFRVSQVIMEKSTALYNKFMNMLLRGEGGFVITQVLNKSLAEQKQHEEANKTKDQGKKGPNEKLEKEQAGSKTVNGGSGARDSGDRSEESKDHHAASAATKTNSEESDGELSLRGFSLGN</sequence>
<gene>
    <name evidence="2" type="primary">LOC101655623</name>
</gene>
<evidence type="ECO:0000313" key="2">
    <source>
        <dbReference type="RefSeq" id="XP_045147942.1"/>
    </source>
</evidence>
<accession>A0AC55D876</accession>
<protein>
    <submittedName>
        <fullName evidence="2">PC4 and SFRS1-interacting protein-like</fullName>
    </submittedName>
</protein>
<dbReference type="RefSeq" id="XP_045147942.1">
    <property type="nucleotide sequence ID" value="XM_045292007.1"/>
</dbReference>
<proteinExistence type="predicted"/>
<keyword evidence="1" id="KW-1185">Reference proteome</keyword>
<reference evidence="2" key="1">
    <citation type="submission" date="2025-08" db="UniProtKB">
        <authorList>
            <consortium name="RefSeq"/>
        </authorList>
    </citation>
    <scope>IDENTIFICATION</scope>
</reference>